<evidence type="ECO:0000313" key="2">
    <source>
        <dbReference type="EMBL" id="SCB70431.1"/>
    </source>
</evidence>
<reference evidence="2 3" key="1">
    <citation type="submission" date="2016-08" db="EMBL/GenBank/DDBJ databases">
        <authorList>
            <person name="Seilhamer J.J."/>
        </authorList>
    </citation>
    <scope>NUCLEOTIDE SEQUENCE [LARGE SCALE GENOMIC DNA]</scope>
    <source>
        <strain evidence="2 3">SDA_GO95</strain>
    </source>
</reference>
<protein>
    <submittedName>
        <fullName evidence="2">Uncharacterized protein</fullName>
    </submittedName>
</protein>
<feature type="region of interest" description="Disordered" evidence="1">
    <location>
        <begin position="35"/>
        <end position="72"/>
    </location>
</feature>
<feature type="compositionally biased region" description="Polar residues" evidence="1">
    <location>
        <begin position="52"/>
        <end position="64"/>
    </location>
</feature>
<dbReference type="EMBL" id="FMAK01000052">
    <property type="protein sequence ID" value="SCB70431.1"/>
    <property type="molecule type" value="Genomic_DNA"/>
</dbReference>
<evidence type="ECO:0000256" key="1">
    <source>
        <dbReference type="SAM" id="MobiDB-lite"/>
    </source>
</evidence>
<gene>
    <name evidence="2" type="ORF">BWGO95_04601</name>
</gene>
<organism evidence="2 3">
    <name type="scientific">Bacillus mycoides</name>
    <dbReference type="NCBI Taxonomy" id="1405"/>
    <lineage>
        <taxon>Bacteria</taxon>
        <taxon>Bacillati</taxon>
        <taxon>Bacillota</taxon>
        <taxon>Bacilli</taxon>
        <taxon>Bacillales</taxon>
        <taxon>Bacillaceae</taxon>
        <taxon>Bacillus</taxon>
        <taxon>Bacillus cereus group</taxon>
    </lineage>
</organism>
<proteinExistence type="predicted"/>
<dbReference type="RefSeq" id="WP_016106260.1">
    <property type="nucleotide sequence ID" value="NZ_FMAK01000052.1"/>
</dbReference>
<accession>A0A1G4EUN8</accession>
<evidence type="ECO:0000313" key="3">
    <source>
        <dbReference type="Proteomes" id="UP000195696"/>
    </source>
</evidence>
<dbReference type="AlphaFoldDB" id="A0A1G4EUN8"/>
<name>A0A1G4EUN8_BACMY</name>
<sequence length="97" mass="11635">MFIGWIEIPKSATRYLDMPAEKKCELTKKKRRRWRCKKADSEAEDKEEAENKTSNRQNLHSTTQEIKRNSKKNHIEITFNDGESLKNWDYVVNNYKN</sequence>
<dbReference type="Proteomes" id="UP000195696">
    <property type="component" value="Unassembled WGS sequence"/>
</dbReference>